<proteinExistence type="inferred from homology"/>
<evidence type="ECO:0000256" key="3">
    <source>
        <dbReference type="ARBA" id="ARBA00009850"/>
    </source>
</evidence>
<dbReference type="NCBIfam" id="TIGR02962">
    <property type="entry name" value="hdxy_isourate"/>
    <property type="match status" value="1"/>
</dbReference>
<dbReference type="PANTHER" id="PTHR10395">
    <property type="entry name" value="URICASE AND TRANSTHYRETIN-RELATED"/>
    <property type="match status" value="1"/>
</dbReference>
<feature type="binding site" evidence="7">
    <location>
        <position position="10"/>
    </location>
    <ligand>
        <name>substrate</name>
    </ligand>
</feature>
<dbReference type="GO" id="GO:0033971">
    <property type="term" value="F:hydroxyisourate hydrolase activity"/>
    <property type="evidence" value="ECO:0007669"/>
    <property type="project" value="UniProtKB-EC"/>
</dbReference>
<comment type="catalytic activity">
    <reaction evidence="1 8">
        <text>5-hydroxyisourate + H2O = 5-hydroxy-2-oxo-4-ureido-2,5-dihydro-1H-imidazole-5-carboxylate + H(+)</text>
        <dbReference type="Rhea" id="RHEA:23736"/>
        <dbReference type="ChEBI" id="CHEBI:15377"/>
        <dbReference type="ChEBI" id="CHEBI:15378"/>
        <dbReference type="ChEBI" id="CHEBI:18072"/>
        <dbReference type="ChEBI" id="CHEBI:58639"/>
        <dbReference type="EC" id="3.5.2.17"/>
    </reaction>
</comment>
<evidence type="ECO:0000259" key="9">
    <source>
        <dbReference type="Pfam" id="PF00576"/>
    </source>
</evidence>
<dbReference type="InterPro" id="IPR036817">
    <property type="entry name" value="Transthyretin/HIU_hydrolase_sf"/>
</dbReference>
<evidence type="ECO:0000313" key="11">
    <source>
        <dbReference type="Proteomes" id="UP000245048"/>
    </source>
</evidence>
<dbReference type="InterPro" id="IPR014306">
    <property type="entry name" value="Hydroxyisourate_hydrolase"/>
</dbReference>
<feature type="domain" description="Transthyretin/hydroxyisourate hydrolase" evidence="9">
    <location>
        <begin position="7"/>
        <end position="119"/>
    </location>
</feature>
<dbReference type="PANTHER" id="PTHR10395:SF7">
    <property type="entry name" value="5-HYDROXYISOURATE HYDROLASE"/>
    <property type="match status" value="1"/>
</dbReference>
<feature type="binding site" evidence="7">
    <location>
        <position position="47"/>
    </location>
    <ligand>
        <name>substrate</name>
    </ligand>
</feature>
<keyword evidence="5 8" id="KW-0659">Purine metabolism</keyword>
<accession>A0A2U1V6E0</accession>
<keyword evidence="6 8" id="KW-0378">Hydrolase</keyword>
<evidence type="ECO:0000313" key="10">
    <source>
        <dbReference type="EMBL" id="PWC29462.1"/>
    </source>
</evidence>
<dbReference type="GO" id="GO:0006144">
    <property type="term" value="P:purine nucleobase metabolic process"/>
    <property type="evidence" value="ECO:0007669"/>
    <property type="project" value="UniProtKB-KW"/>
</dbReference>
<dbReference type="SUPFAM" id="SSF49472">
    <property type="entry name" value="Transthyretin (synonym: prealbumin)"/>
    <property type="match status" value="1"/>
</dbReference>
<dbReference type="EC" id="3.5.2.17" evidence="8"/>
<dbReference type="Gene3D" id="2.60.40.180">
    <property type="entry name" value="Transthyretin/hydroxyisourate hydrolase domain"/>
    <property type="match status" value="1"/>
</dbReference>
<evidence type="ECO:0000256" key="7">
    <source>
        <dbReference type="PIRSR" id="PIRSR600895-51"/>
    </source>
</evidence>
<feature type="binding site" evidence="7">
    <location>
        <position position="117"/>
    </location>
    <ligand>
        <name>substrate</name>
    </ligand>
</feature>
<dbReference type="InterPro" id="IPR023418">
    <property type="entry name" value="Thyroxine_BS"/>
</dbReference>
<dbReference type="AlphaFoldDB" id="A0A2U1V6E0"/>
<dbReference type="InterPro" id="IPR000895">
    <property type="entry name" value="Transthyretin/HIU_hydrolase"/>
</dbReference>
<dbReference type="CDD" id="cd05822">
    <property type="entry name" value="TLP_HIUase"/>
    <property type="match status" value="1"/>
</dbReference>
<comment type="similarity">
    <text evidence="3 8">Belongs to the transthyretin family. 5-hydroxyisourate hydrolase subfamily.</text>
</comment>
<dbReference type="OrthoDB" id="9792386at2"/>
<evidence type="ECO:0000256" key="6">
    <source>
        <dbReference type="ARBA" id="ARBA00022801"/>
    </source>
</evidence>
<evidence type="ECO:0000256" key="1">
    <source>
        <dbReference type="ARBA" id="ARBA00001043"/>
    </source>
</evidence>
<reference evidence="11" key="1">
    <citation type="submission" date="2017-10" db="EMBL/GenBank/DDBJ databases">
        <authorList>
            <person name="Toshchakov S.V."/>
            <person name="Goeva M.A."/>
        </authorList>
    </citation>
    <scope>NUCLEOTIDE SEQUENCE [LARGE SCALE GENOMIC DNA]</scope>
    <source>
        <strain evidence="11">JR1/69-1-13</strain>
    </source>
</reference>
<gene>
    <name evidence="10" type="primary">uraH</name>
    <name evidence="10" type="ORF">CR165_05785</name>
</gene>
<dbReference type="Pfam" id="PF00576">
    <property type="entry name" value="Transthyretin"/>
    <property type="match status" value="1"/>
</dbReference>
<dbReference type="InterPro" id="IPR023416">
    <property type="entry name" value="Transthyretin/HIU_hydrolase_d"/>
</dbReference>
<sequence length="120" mass="13203">MSRPSALSTHILDTASGRPAEGVRVQLWRMQPVPALLAEEHTDADGRAGGALLPAERFRPGRYELRFFVGDYFAARGMAGGPEERYLDVVAVSVGLREGQGHYHVPLLCTPWSYTTYRGS</sequence>
<name>A0A2U1V6E0_9PROT</name>
<organism evidence="10 11">
    <name type="scientific">Teichococcus aestuarii</name>
    <dbReference type="NCBI Taxonomy" id="568898"/>
    <lineage>
        <taxon>Bacteria</taxon>
        <taxon>Pseudomonadati</taxon>
        <taxon>Pseudomonadota</taxon>
        <taxon>Alphaproteobacteria</taxon>
        <taxon>Acetobacterales</taxon>
        <taxon>Roseomonadaceae</taxon>
        <taxon>Roseomonas</taxon>
    </lineage>
</organism>
<keyword evidence="11" id="KW-1185">Reference proteome</keyword>
<evidence type="ECO:0000256" key="8">
    <source>
        <dbReference type="RuleBase" id="RU361270"/>
    </source>
</evidence>
<comment type="function">
    <text evidence="2">Catalyzes the hydrolysis of 5-hydroxyisourate (HIU) to 2-oxo-4-hydroxy-4-carboxy-5-ureidoimidazoline (OHCU).</text>
</comment>
<dbReference type="EMBL" id="PDOA01000003">
    <property type="protein sequence ID" value="PWC29462.1"/>
    <property type="molecule type" value="Genomic_DNA"/>
</dbReference>
<comment type="caution">
    <text evidence="10">The sequence shown here is derived from an EMBL/GenBank/DDBJ whole genome shotgun (WGS) entry which is preliminary data.</text>
</comment>
<evidence type="ECO:0000256" key="2">
    <source>
        <dbReference type="ARBA" id="ARBA00002704"/>
    </source>
</evidence>
<protein>
    <recommendedName>
        <fullName evidence="8">5-hydroxyisourate hydrolase</fullName>
        <shortName evidence="8">HIU hydrolase</shortName>
        <shortName evidence="8">HIUHase</shortName>
        <ecNumber evidence="8">3.5.2.17</ecNumber>
    </recommendedName>
</protein>
<dbReference type="PROSITE" id="PS00768">
    <property type="entry name" value="TRANSTHYRETIN_1"/>
    <property type="match status" value="1"/>
</dbReference>
<dbReference type="Proteomes" id="UP000245048">
    <property type="component" value="Unassembled WGS sequence"/>
</dbReference>
<comment type="subunit">
    <text evidence="4 8">Homotetramer.</text>
</comment>
<evidence type="ECO:0000256" key="5">
    <source>
        <dbReference type="ARBA" id="ARBA00022631"/>
    </source>
</evidence>
<dbReference type="RefSeq" id="WP_109516037.1">
    <property type="nucleotide sequence ID" value="NZ_PDOA01000003.1"/>
</dbReference>
<evidence type="ECO:0000256" key="4">
    <source>
        <dbReference type="ARBA" id="ARBA00011881"/>
    </source>
</evidence>
<dbReference type="PRINTS" id="PR00189">
    <property type="entry name" value="TRNSTHYRETIN"/>
</dbReference>